<dbReference type="SMART" id="SM01057">
    <property type="entry name" value="Carb_anhydrase"/>
    <property type="match status" value="1"/>
</dbReference>
<keyword evidence="5 8" id="KW-0862">Zinc</keyword>
<evidence type="ECO:0000256" key="3">
    <source>
        <dbReference type="ARBA" id="ARBA00012925"/>
    </source>
</evidence>
<sequence>MNVSSSEMRIFMLFGVLFTFLEVTVTQFCEKNNDEAFSYRGSTNGPKMWKIFFTSCGGKQQSPIRIYEDEVLRDRNLTKLRFKNYNIPIKQAEIVNNGHTVMITPEDDVRRGISVQGSAFDLEQLHFHWGSVDRPGSEHTINHIRHPLEVHLVHKDKENRTAVVGLLVKVQKEYNAAFIPIIQVLMGVMYKDKSTQLLSPLNLNNLLPENPASFYRYIGSLTTPPCDEGVIWSILRKTTYIGRHQLDYFRRLYSVIKADKCSKCRLSENYRPSFPFLVKFFLLHSSIPMSFQRY</sequence>
<dbReference type="EC" id="4.2.1.1" evidence="3 8"/>
<feature type="domain" description="Alpha-carbonic anhydrase" evidence="9">
    <location>
        <begin position="35"/>
        <end position="294"/>
    </location>
</feature>
<evidence type="ECO:0000256" key="6">
    <source>
        <dbReference type="ARBA" id="ARBA00023239"/>
    </source>
</evidence>
<dbReference type="PANTHER" id="PTHR18952:SF141">
    <property type="entry name" value="CARBONIC ANHYDRASE"/>
    <property type="match status" value="1"/>
</dbReference>
<evidence type="ECO:0000313" key="10">
    <source>
        <dbReference type="EMBL" id="KAF8778567.1"/>
    </source>
</evidence>
<keyword evidence="6 8" id="KW-0456">Lyase</keyword>
<organism evidence="10 11">
    <name type="scientific">Argiope bruennichi</name>
    <name type="common">Wasp spider</name>
    <name type="synonym">Aranea bruennichi</name>
    <dbReference type="NCBI Taxonomy" id="94029"/>
    <lineage>
        <taxon>Eukaryota</taxon>
        <taxon>Metazoa</taxon>
        <taxon>Ecdysozoa</taxon>
        <taxon>Arthropoda</taxon>
        <taxon>Chelicerata</taxon>
        <taxon>Arachnida</taxon>
        <taxon>Araneae</taxon>
        <taxon>Araneomorphae</taxon>
        <taxon>Entelegynae</taxon>
        <taxon>Araneoidea</taxon>
        <taxon>Araneidae</taxon>
        <taxon>Argiope</taxon>
    </lineage>
</organism>
<keyword evidence="8" id="KW-0732">Signal</keyword>
<dbReference type="CDD" id="cd00326">
    <property type="entry name" value="alpha_CA"/>
    <property type="match status" value="1"/>
</dbReference>
<comment type="caution">
    <text evidence="10">The sequence shown here is derived from an EMBL/GenBank/DDBJ whole genome shotgun (WGS) entry which is preliminary data.</text>
</comment>
<dbReference type="GO" id="GO:0008270">
    <property type="term" value="F:zinc ion binding"/>
    <property type="evidence" value="ECO:0007669"/>
    <property type="project" value="UniProtKB-UniRule"/>
</dbReference>
<dbReference type="PROSITE" id="PS00162">
    <property type="entry name" value="ALPHA_CA_1"/>
    <property type="match status" value="1"/>
</dbReference>
<keyword evidence="4 8" id="KW-0479">Metal-binding</keyword>
<dbReference type="Proteomes" id="UP000807504">
    <property type="component" value="Unassembled WGS sequence"/>
</dbReference>
<dbReference type="AlphaFoldDB" id="A0A8T0ES45"/>
<dbReference type="InterPro" id="IPR018338">
    <property type="entry name" value="Carbonic_anhydrase_a-class_CS"/>
</dbReference>
<reference evidence="10" key="2">
    <citation type="submission" date="2020-06" db="EMBL/GenBank/DDBJ databases">
        <authorList>
            <person name="Sheffer M."/>
        </authorList>
    </citation>
    <scope>NUCLEOTIDE SEQUENCE</scope>
</reference>
<evidence type="ECO:0000256" key="8">
    <source>
        <dbReference type="RuleBase" id="RU367011"/>
    </source>
</evidence>
<dbReference type="PROSITE" id="PS51144">
    <property type="entry name" value="ALPHA_CA_2"/>
    <property type="match status" value="1"/>
</dbReference>
<dbReference type="EMBL" id="JABXBU010002072">
    <property type="protein sequence ID" value="KAF8778567.1"/>
    <property type="molecule type" value="Genomic_DNA"/>
</dbReference>
<evidence type="ECO:0000256" key="7">
    <source>
        <dbReference type="ARBA" id="ARBA00048348"/>
    </source>
</evidence>
<protein>
    <recommendedName>
        <fullName evidence="3 8">Carbonic anhydrase</fullName>
        <ecNumber evidence="3 8">4.2.1.1</ecNumber>
    </recommendedName>
</protein>
<comment type="similarity">
    <text evidence="2 8">Belongs to the alpha-carbonic anhydrase family.</text>
</comment>
<comment type="function">
    <text evidence="8">Reversible hydration of carbon dioxide.</text>
</comment>
<dbReference type="GO" id="GO:0005737">
    <property type="term" value="C:cytoplasm"/>
    <property type="evidence" value="ECO:0007669"/>
    <property type="project" value="TreeGrafter"/>
</dbReference>
<comment type="cofactor">
    <cofactor evidence="1 8">
        <name>Zn(2+)</name>
        <dbReference type="ChEBI" id="CHEBI:29105"/>
    </cofactor>
</comment>
<feature type="signal peptide" evidence="8">
    <location>
        <begin position="1"/>
        <end position="26"/>
    </location>
</feature>
<reference evidence="10" key="1">
    <citation type="journal article" date="2020" name="bioRxiv">
        <title>Chromosome-level reference genome of the European wasp spider Argiope bruennichi: a resource for studies on range expansion and evolutionary adaptation.</title>
        <authorList>
            <person name="Sheffer M.M."/>
            <person name="Hoppe A."/>
            <person name="Krehenwinkel H."/>
            <person name="Uhl G."/>
            <person name="Kuss A.W."/>
            <person name="Jensen L."/>
            <person name="Jensen C."/>
            <person name="Gillespie R.G."/>
            <person name="Hoff K.J."/>
            <person name="Prost S."/>
        </authorList>
    </citation>
    <scope>NUCLEOTIDE SEQUENCE</scope>
</reference>
<evidence type="ECO:0000256" key="2">
    <source>
        <dbReference type="ARBA" id="ARBA00010718"/>
    </source>
</evidence>
<dbReference type="InterPro" id="IPR023561">
    <property type="entry name" value="Carbonic_anhydrase_a-class"/>
</dbReference>
<evidence type="ECO:0000256" key="1">
    <source>
        <dbReference type="ARBA" id="ARBA00001947"/>
    </source>
</evidence>
<dbReference type="GO" id="GO:0004089">
    <property type="term" value="F:carbonate dehydratase activity"/>
    <property type="evidence" value="ECO:0007669"/>
    <property type="project" value="UniProtKB-UniRule"/>
</dbReference>
<evidence type="ECO:0000256" key="5">
    <source>
        <dbReference type="ARBA" id="ARBA00022833"/>
    </source>
</evidence>
<evidence type="ECO:0000256" key="4">
    <source>
        <dbReference type="ARBA" id="ARBA00022723"/>
    </source>
</evidence>
<dbReference type="Gene3D" id="3.10.200.10">
    <property type="entry name" value="Alpha carbonic anhydrase"/>
    <property type="match status" value="1"/>
</dbReference>
<dbReference type="Pfam" id="PF00194">
    <property type="entry name" value="Carb_anhydrase"/>
    <property type="match status" value="1"/>
</dbReference>
<evidence type="ECO:0000259" key="9">
    <source>
        <dbReference type="PROSITE" id="PS51144"/>
    </source>
</evidence>
<name>A0A8T0ES45_ARGBR</name>
<keyword evidence="11" id="KW-1185">Reference proteome</keyword>
<proteinExistence type="inferred from homology"/>
<evidence type="ECO:0000313" key="11">
    <source>
        <dbReference type="Proteomes" id="UP000807504"/>
    </source>
</evidence>
<feature type="chain" id="PRO_5035963599" description="Carbonic anhydrase" evidence="8">
    <location>
        <begin position="27"/>
        <end position="294"/>
    </location>
</feature>
<comment type="catalytic activity">
    <reaction evidence="7 8">
        <text>hydrogencarbonate + H(+) = CO2 + H2O</text>
        <dbReference type="Rhea" id="RHEA:10748"/>
        <dbReference type="ChEBI" id="CHEBI:15377"/>
        <dbReference type="ChEBI" id="CHEBI:15378"/>
        <dbReference type="ChEBI" id="CHEBI:16526"/>
        <dbReference type="ChEBI" id="CHEBI:17544"/>
        <dbReference type="EC" id="4.2.1.1"/>
    </reaction>
</comment>
<gene>
    <name evidence="10" type="ORF">HNY73_015273</name>
</gene>
<dbReference type="InterPro" id="IPR001148">
    <property type="entry name" value="CA_dom"/>
</dbReference>
<dbReference type="PANTHER" id="PTHR18952">
    <property type="entry name" value="CARBONIC ANHYDRASE"/>
    <property type="match status" value="1"/>
</dbReference>
<dbReference type="InterPro" id="IPR036398">
    <property type="entry name" value="CA_dom_sf"/>
</dbReference>
<accession>A0A8T0ES45</accession>
<dbReference type="SUPFAM" id="SSF51069">
    <property type="entry name" value="Carbonic anhydrase"/>
    <property type="match status" value="1"/>
</dbReference>